<dbReference type="EMBL" id="JAHQIW010001887">
    <property type="protein sequence ID" value="KAJ1353925.1"/>
    <property type="molecule type" value="Genomic_DNA"/>
</dbReference>
<name>A0AAD5M898_PARTN</name>
<protein>
    <submittedName>
        <fullName evidence="1">Uncharacterized protein</fullName>
    </submittedName>
</protein>
<dbReference type="EMBL" id="JAHQIW010002625">
    <property type="protein sequence ID" value="KAJ1355852.1"/>
    <property type="molecule type" value="Genomic_DNA"/>
</dbReference>
<organism evidence="1 3">
    <name type="scientific">Parelaphostrongylus tenuis</name>
    <name type="common">Meningeal worm</name>
    <dbReference type="NCBI Taxonomy" id="148309"/>
    <lineage>
        <taxon>Eukaryota</taxon>
        <taxon>Metazoa</taxon>
        <taxon>Ecdysozoa</taxon>
        <taxon>Nematoda</taxon>
        <taxon>Chromadorea</taxon>
        <taxon>Rhabditida</taxon>
        <taxon>Rhabditina</taxon>
        <taxon>Rhabditomorpha</taxon>
        <taxon>Strongyloidea</taxon>
        <taxon>Metastrongylidae</taxon>
        <taxon>Parelaphostrongylus</taxon>
    </lineage>
</organism>
<reference evidence="1" key="1">
    <citation type="submission" date="2021-06" db="EMBL/GenBank/DDBJ databases">
        <title>Parelaphostrongylus tenuis whole genome reference sequence.</title>
        <authorList>
            <person name="Garwood T.J."/>
            <person name="Larsen P.A."/>
            <person name="Fountain-Jones N.M."/>
            <person name="Garbe J.R."/>
            <person name="Macchietto M.G."/>
            <person name="Kania S.A."/>
            <person name="Gerhold R.W."/>
            <person name="Richards J.E."/>
            <person name="Wolf T.M."/>
        </authorList>
    </citation>
    <scope>NUCLEOTIDE SEQUENCE</scope>
    <source>
        <strain evidence="1">MNPRO001-30</strain>
        <tissue evidence="1">Meninges</tissue>
    </source>
</reference>
<sequence length="62" mass="7338">LGNESQLEEAQIVNKERRLVPTESGETLQQPEIESIWTVVEWKDLMEFKKYADEMFLFVFTS</sequence>
<accession>A0AAD5M898</accession>
<evidence type="ECO:0000313" key="3">
    <source>
        <dbReference type="Proteomes" id="UP001196413"/>
    </source>
</evidence>
<evidence type="ECO:0000313" key="2">
    <source>
        <dbReference type="EMBL" id="KAJ1355852.1"/>
    </source>
</evidence>
<keyword evidence="3" id="KW-1185">Reference proteome</keyword>
<proteinExistence type="predicted"/>
<dbReference type="AlphaFoldDB" id="A0AAD5M898"/>
<evidence type="ECO:0000313" key="1">
    <source>
        <dbReference type="EMBL" id="KAJ1353925.1"/>
    </source>
</evidence>
<gene>
    <name evidence="1" type="ORF">KIN20_010703</name>
    <name evidence="2" type="ORF">KIN20_013413</name>
</gene>
<feature type="non-terminal residue" evidence="1">
    <location>
        <position position="1"/>
    </location>
</feature>
<dbReference type="Proteomes" id="UP001196413">
    <property type="component" value="Unassembled WGS sequence"/>
</dbReference>
<comment type="caution">
    <text evidence="1">The sequence shown here is derived from an EMBL/GenBank/DDBJ whole genome shotgun (WGS) entry which is preliminary data.</text>
</comment>